<accession>K5VR20</accession>
<dbReference type="Proteomes" id="UP000008370">
    <property type="component" value="Unassembled WGS sequence"/>
</dbReference>
<dbReference type="HOGENOM" id="CLU_2373494_0_0_1"/>
<name>K5VR20_PHACS</name>
<dbReference type="RefSeq" id="XP_007396614.1">
    <property type="nucleotide sequence ID" value="XM_007396552.1"/>
</dbReference>
<proteinExistence type="predicted"/>
<sequence length="95" mass="10774">MGERFRRRWLSVSGACASALSNCTDAERIRFREIFNSRISRRASERSAVRALPSMIELVGIEYQTDKYELTASEVSSVQGQMCNSLADCFQKDTK</sequence>
<dbReference type="AlphaFoldDB" id="K5VR20"/>
<dbReference type="InParanoid" id="K5VR20"/>
<keyword evidence="2" id="KW-1185">Reference proteome</keyword>
<evidence type="ECO:0000313" key="1">
    <source>
        <dbReference type="EMBL" id="EKM53903.1"/>
    </source>
</evidence>
<reference evidence="1 2" key="1">
    <citation type="journal article" date="2012" name="BMC Genomics">
        <title>Comparative genomics of the white-rot fungi, Phanerochaete carnosa and P. chrysosporium, to elucidate the genetic basis of the distinct wood types they colonize.</title>
        <authorList>
            <person name="Suzuki H."/>
            <person name="MacDonald J."/>
            <person name="Syed K."/>
            <person name="Salamov A."/>
            <person name="Hori C."/>
            <person name="Aerts A."/>
            <person name="Henrissat B."/>
            <person name="Wiebenga A."/>
            <person name="vanKuyk P.A."/>
            <person name="Barry K."/>
            <person name="Lindquist E."/>
            <person name="LaButti K."/>
            <person name="Lapidus A."/>
            <person name="Lucas S."/>
            <person name="Coutinho P."/>
            <person name="Gong Y."/>
            <person name="Samejima M."/>
            <person name="Mahadevan R."/>
            <person name="Abou-Zaid M."/>
            <person name="de Vries R.P."/>
            <person name="Igarashi K."/>
            <person name="Yadav J.S."/>
            <person name="Grigoriev I.V."/>
            <person name="Master E.R."/>
        </authorList>
    </citation>
    <scope>NUCLEOTIDE SEQUENCE [LARGE SCALE GENOMIC DNA]</scope>
    <source>
        <strain evidence="1 2">HHB-10118-sp</strain>
    </source>
</reference>
<organism evidence="1 2">
    <name type="scientific">Phanerochaete carnosa (strain HHB-10118-sp)</name>
    <name type="common">White-rot fungus</name>
    <name type="synonym">Peniophora carnosa</name>
    <dbReference type="NCBI Taxonomy" id="650164"/>
    <lineage>
        <taxon>Eukaryota</taxon>
        <taxon>Fungi</taxon>
        <taxon>Dikarya</taxon>
        <taxon>Basidiomycota</taxon>
        <taxon>Agaricomycotina</taxon>
        <taxon>Agaricomycetes</taxon>
        <taxon>Polyporales</taxon>
        <taxon>Phanerochaetaceae</taxon>
        <taxon>Phanerochaete</taxon>
    </lineage>
</organism>
<gene>
    <name evidence="1" type="ORF">PHACADRAFT_257392</name>
</gene>
<protein>
    <submittedName>
        <fullName evidence="1">Uncharacterized protein</fullName>
    </submittedName>
</protein>
<dbReference type="KEGG" id="pco:PHACADRAFT_257392"/>
<dbReference type="EMBL" id="JH930473">
    <property type="protein sequence ID" value="EKM53903.1"/>
    <property type="molecule type" value="Genomic_DNA"/>
</dbReference>
<dbReference type="GeneID" id="18916833"/>
<evidence type="ECO:0000313" key="2">
    <source>
        <dbReference type="Proteomes" id="UP000008370"/>
    </source>
</evidence>